<name>A0ABR3FBV0_9AGAR</name>
<sequence length="242" mass="27233">MSPTNTNTWLKQLSGIRRNLIQDHERVYVPSADFTSLSWRNVGGDESAGSWILRSVEFDLMDYEMLGDDARVLGSWINGEAQKAINDGLVDVNGSDEEMDEENANTNYKFQHEITTMVVLARVAEDSATLKTITLEPILEHSELSTDFYACIHLLTEVTMLAAKRDFRSTGIVTTTLEDVGRLVIQSDRVRCEAGTVVELSFTVVHTFVNTSVQDLFLGILDSLRVIKPTPPEEAYIYTHYY</sequence>
<accession>A0ABR3FBV0</accession>
<evidence type="ECO:0000313" key="2">
    <source>
        <dbReference type="Proteomes" id="UP001465976"/>
    </source>
</evidence>
<organism evidence="1 2">
    <name type="scientific">Marasmius crinis-equi</name>
    <dbReference type="NCBI Taxonomy" id="585013"/>
    <lineage>
        <taxon>Eukaryota</taxon>
        <taxon>Fungi</taxon>
        <taxon>Dikarya</taxon>
        <taxon>Basidiomycota</taxon>
        <taxon>Agaricomycotina</taxon>
        <taxon>Agaricomycetes</taxon>
        <taxon>Agaricomycetidae</taxon>
        <taxon>Agaricales</taxon>
        <taxon>Marasmiineae</taxon>
        <taxon>Marasmiaceae</taxon>
        <taxon>Marasmius</taxon>
    </lineage>
</organism>
<gene>
    <name evidence="1" type="ORF">V5O48_009402</name>
</gene>
<proteinExistence type="predicted"/>
<keyword evidence="2" id="KW-1185">Reference proteome</keyword>
<dbReference type="EMBL" id="JBAHYK010000614">
    <property type="protein sequence ID" value="KAL0572565.1"/>
    <property type="molecule type" value="Genomic_DNA"/>
</dbReference>
<protein>
    <submittedName>
        <fullName evidence="1">Uncharacterized protein</fullName>
    </submittedName>
</protein>
<dbReference type="Proteomes" id="UP001465976">
    <property type="component" value="Unassembled WGS sequence"/>
</dbReference>
<reference evidence="1 2" key="1">
    <citation type="submission" date="2024-02" db="EMBL/GenBank/DDBJ databases">
        <title>A draft genome for the cacao thread blight pathogen Marasmius crinis-equi.</title>
        <authorList>
            <person name="Cohen S.P."/>
            <person name="Baruah I.K."/>
            <person name="Amoako-Attah I."/>
            <person name="Bukari Y."/>
            <person name="Meinhardt L.W."/>
            <person name="Bailey B.A."/>
        </authorList>
    </citation>
    <scope>NUCLEOTIDE SEQUENCE [LARGE SCALE GENOMIC DNA]</scope>
    <source>
        <strain evidence="1 2">GH-76</strain>
    </source>
</reference>
<evidence type="ECO:0000313" key="1">
    <source>
        <dbReference type="EMBL" id="KAL0572565.1"/>
    </source>
</evidence>
<comment type="caution">
    <text evidence="1">The sequence shown here is derived from an EMBL/GenBank/DDBJ whole genome shotgun (WGS) entry which is preliminary data.</text>
</comment>